<reference evidence="1" key="2">
    <citation type="submission" date="2023-05" db="EMBL/GenBank/DDBJ databases">
        <authorList>
            <consortium name="Lawrence Berkeley National Laboratory"/>
            <person name="Steindorff A."/>
            <person name="Hensen N."/>
            <person name="Bonometti L."/>
            <person name="Westerberg I."/>
            <person name="Brannstrom I.O."/>
            <person name="Guillou S."/>
            <person name="Cros-Aarteil S."/>
            <person name="Calhoun S."/>
            <person name="Haridas S."/>
            <person name="Kuo A."/>
            <person name="Mondo S."/>
            <person name="Pangilinan J."/>
            <person name="Riley R."/>
            <person name="Labutti K."/>
            <person name="Andreopoulos B."/>
            <person name="Lipzen A."/>
            <person name="Chen C."/>
            <person name="Yanf M."/>
            <person name="Daum C."/>
            <person name="Ng V."/>
            <person name="Clum A."/>
            <person name="Ohm R."/>
            <person name="Martin F."/>
            <person name="Silar P."/>
            <person name="Natvig D."/>
            <person name="Lalanne C."/>
            <person name="Gautier V."/>
            <person name="Ament-Velasquez S.L."/>
            <person name="Kruys A."/>
            <person name="Hutchinson M.I."/>
            <person name="Powell A.J."/>
            <person name="Barry K."/>
            <person name="Miller A.N."/>
            <person name="Grigoriev I.V."/>
            <person name="Debuchy R."/>
            <person name="Gladieux P."/>
            <person name="Thoren M.H."/>
            <person name="Johannesson H."/>
        </authorList>
    </citation>
    <scope>NUCLEOTIDE SEQUENCE</scope>
    <source>
        <strain evidence="1">PSN293</strain>
    </source>
</reference>
<evidence type="ECO:0000313" key="2">
    <source>
        <dbReference type="Proteomes" id="UP001301769"/>
    </source>
</evidence>
<gene>
    <name evidence="1" type="ORF">QBC37DRAFT_368431</name>
</gene>
<dbReference type="AlphaFoldDB" id="A0AAN6YJR3"/>
<accession>A0AAN6YJR3</accession>
<name>A0AAN6YJR3_9PEZI</name>
<dbReference type="EMBL" id="MU858050">
    <property type="protein sequence ID" value="KAK4219020.1"/>
    <property type="molecule type" value="Genomic_DNA"/>
</dbReference>
<sequence>MDGYGGGDIKTRRLGCLGSGWLAVMARDLFVLLLTDLSQSYNHFNLNKD</sequence>
<evidence type="ECO:0000313" key="1">
    <source>
        <dbReference type="EMBL" id="KAK4219020.1"/>
    </source>
</evidence>
<proteinExistence type="predicted"/>
<protein>
    <submittedName>
        <fullName evidence="1">Uncharacterized protein</fullName>
    </submittedName>
</protein>
<dbReference type="Proteomes" id="UP001301769">
    <property type="component" value="Unassembled WGS sequence"/>
</dbReference>
<reference evidence="1" key="1">
    <citation type="journal article" date="2023" name="Mol. Phylogenet. Evol.">
        <title>Genome-scale phylogeny and comparative genomics of the fungal order Sordariales.</title>
        <authorList>
            <person name="Hensen N."/>
            <person name="Bonometti L."/>
            <person name="Westerberg I."/>
            <person name="Brannstrom I.O."/>
            <person name="Guillou S."/>
            <person name="Cros-Aarteil S."/>
            <person name="Calhoun S."/>
            <person name="Haridas S."/>
            <person name="Kuo A."/>
            <person name="Mondo S."/>
            <person name="Pangilinan J."/>
            <person name="Riley R."/>
            <person name="LaButti K."/>
            <person name="Andreopoulos B."/>
            <person name="Lipzen A."/>
            <person name="Chen C."/>
            <person name="Yan M."/>
            <person name="Daum C."/>
            <person name="Ng V."/>
            <person name="Clum A."/>
            <person name="Steindorff A."/>
            <person name="Ohm R.A."/>
            <person name="Martin F."/>
            <person name="Silar P."/>
            <person name="Natvig D.O."/>
            <person name="Lalanne C."/>
            <person name="Gautier V."/>
            <person name="Ament-Velasquez S.L."/>
            <person name="Kruys A."/>
            <person name="Hutchinson M.I."/>
            <person name="Powell A.J."/>
            <person name="Barry K."/>
            <person name="Miller A.N."/>
            <person name="Grigoriev I.V."/>
            <person name="Debuchy R."/>
            <person name="Gladieux P."/>
            <person name="Hiltunen Thoren M."/>
            <person name="Johannesson H."/>
        </authorList>
    </citation>
    <scope>NUCLEOTIDE SEQUENCE</scope>
    <source>
        <strain evidence="1">PSN293</strain>
    </source>
</reference>
<comment type="caution">
    <text evidence="1">The sequence shown here is derived from an EMBL/GenBank/DDBJ whole genome shotgun (WGS) entry which is preliminary data.</text>
</comment>
<keyword evidence="2" id="KW-1185">Reference proteome</keyword>
<organism evidence="1 2">
    <name type="scientific">Rhypophila decipiens</name>
    <dbReference type="NCBI Taxonomy" id="261697"/>
    <lineage>
        <taxon>Eukaryota</taxon>
        <taxon>Fungi</taxon>
        <taxon>Dikarya</taxon>
        <taxon>Ascomycota</taxon>
        <taxon>Pezizomycotina</taxon>
        <taxon>Sordariomycetes</taxon>
        <taxon>Sordariomycetidae</taxon>
        <taxon>Sordariales</taxon>
        <taxon>Naviculisporaceae</taxon>
        <taxon>Rhypophila</taxon>
    </lineage>
</organism>